<evidence type="ECO:0000313" key="7">
    <source>
        <dbReference type="EMBL" id="GAA3985905.1"/>
    </source>
</evidence>
<protein>
    <recommendedName>
        <fullName evidence="5">Aminotransferase</fullName>
        <ecNumber evidence="5">2.6.1.-</ecNumber>
    </recommendedName>
</protein>
<dbReference type="RefSeq" id="WP_344870332.1">
    <property type="nucleotide sequence ID" value="NZ_BAABAL010000002.1"/>
</dbReference>
<keyword evidence="8" id="KW-1185">Reference proteome</keyword>
<evidence type="ECO:0000256" key="3">
    <source>
        <dbReference type="ARBA" id="ARBA00022679"/>
    </source>
</evidence>
<reference evidence="8" key="1">
    <citation type="journal article" date="2019" name="Int. J. Syst. Evol. Microbiol.">
        <title>The Global Catalogue of Microorganisms (GCM) 10K type strain sequencing project: providing services to taxonomists for standard genome sequencing and annotation.</title>
        <authorList>
            <consortium name="The Broad Institute Genomics Platform"/>
            <consortium name="The Broad Institute Genome Sequencing Center for Infectious Disease"/>
            <person name="Wu L."/>
            <person name="Ma J."/>
        </authorList>
    </citation>
    <scope>NUCLEOTIDE SEQUENCE [LARGE SCALE GENOMIC DNA]</scope>
    <source>
        <strain evidence="8">JCM 17342</strain>
    </source>
</reference>
<dbReference type="CDD" id="cd00609">
    <property type="entry name" value="AAT_like"/>
    <property type="match status" value="1"/>
</dbReference>
<dbReference type="InterPro" id="IPR015424">
    <property type="entry name" value="PyrdxlP-dep_Trfase"/>
</dbReference>
<evidence type="ECO:0000313" key="8">
    <source>
        <dbReference type="Proteomes" id="UP001501747"/>
    </source>
</evidence>
<dbReference type="EMBL" id="BAABAL010000002">
    <property type="protein sequence ID" value="GAA3985905.1"/>
    <property type="molecule type" value="Genomic_DNA"/>
</dbReference>
<dbReference type="GO" id="GO:0008483">
    <property type="term" value="F:transaminase activity"/>
    <property type="evidence" value="ECO:0007669"/>
    <property type="project" value="UniProtKB-KW"/>
</dbReference>
<evidence type="ECO:0000256" key="2">
    <source>
        <dbReference type="ARBA" id="ARBA00022576"/>
    </source>
</evidence>
<evidence type="ECO:0000259" key="6">
    <source>
        <dbReference type="Pfam" id="PF00155"/>
    </source>
</evidence>
<evidence type="ECO:0000256" key="5">
    <source>
        <dbReference type="RuleBase" id="RU000481"/>
    </source>
</evidence>
<evidence type="ECO:0000256" key="1">
    <source>
        <dbReference type="ARBA" id="ARBA00001933"/>
    </source>
</evidence>
<dbReference type="PANTHER" id="PTHR43807">
    <property type="entry name" value="FI04487P"/>
    <property type="match status" value="1"/>
</dbReference>
<organism evidence="7 8">
    <name type="scientific">Allokutzneria multivorans</name>
    <dbReference type="NCBI Taxonomy" id="1142134"/>
    <lineage>
        <taxon>Bacteria</taxon>
        <taxon>Bacillati</taxon>
        <taxon>Actinomycetota</taxon>
        <taxon>Actinomycetes</taxon>
        <taxon>Pseudonocardiales</taxon>
        <taxon>Pseudonocardiaceae</taxon>
        <taxon>Allokutzneria</taxon>
    </lineage>
</organism>
<sequence>MIPRISSKVASFTESVIREMTREADAHGAVNLSQGLPDFPCPPELKRAVADAVNADLNQYPTTFGEAALREAIAVKTEAAYPGWKVDAETELCVTCGATEAMVATMLALLEPGDEVIMFEPRYENYGPDAIFAGAKPVFVPLHRPEWTIDEAELRAAFTDRTRAIVVNTPHNPTGKVFSAEELALIAELCQRHDVLCFTDEIYEHIHFLGEGGHIPPATVPGLEDRTVTINSLSKTYAVTGWRVGWTIAPAWATKAIRTVHDFLTVGAPTPLQAAGVTAMQLPRGYYTELAEHYRRLRDLLCPALADIGFELRVPDGAYYVLCGTGKFDPAKDDVAFARKLITEIGVATVPGSSFYAEPAKGGDLVRFAFPKREETLRAAIERLGTLG</sequence>
<evidence type="ECO:0000256" key="4">
    <source>
        <dbReference type="ARBA" id="ARBA00022898"/>
    </source>
</evidence>
<comment type="caution">
    <text evidence="7">The sequence shown here is derived from an EMBL/GenBank/DDBJ whole genome shotgun (WGS) entry which is preliminary data.</text>
</comment>
<comment type="similarity">
    <text evidence="5">Belongs to the class-I pyridoxal-phosphate-dependent aminotransferase family.</text>
</comment>
<dbReference type="PANTHER" id="PTHR43807:SF20">
    <property type="entry name" value="FI04487P"/>
    <property type="match status" value="1"/>
</dbReference>
<keyword evidence="3 5" id="KW-0808">Transferase</keyword>
<dbReference type="InterPro" id="IPR051326">
    <property type="entry name" value="Kynurenine-oxoglutarate_AT"/>
</dbReference>
<dbReference type="Gene3D" id="3.90.1150.10">
    <property type="entry name" value="Aspartate Aminotransferase, domain 1"/>
    <property type="match status" value="1"/>
</dbReference>
<dbReference type="InterPro" id="IPR015421">
    <property type="entry name" value="PyrdxlP-dep_Trfase_major"/>
</dbReference>
<dbReference type="Pfam" id="PF00155">
    <property type="entry name" value="Aminotran_1_2"/>
    <property type="match status" value="1"/>
</dbReference>
<dbReference type="InterPro" id="IPR015422">
    <property type="entry name" value="PyrdxlP-dep_Trfase_small"/>
</dbReference>
<gene>
    <name evidence="7" type="ORF">GCM10022247_00420</name>
</gene>
<name>A0ABP7QP94_9PSEU</name>
<feature type="domain" description="Aminotransferase class I/classII large" evidence="6">
    <location>
        <begin position="30"/>
        <end position="384"/>
    </location>
</feature>
<dbReference type="PROSITE" id="PS00105">
    <property type="entry name" value="AA_TRANSFER_CLASS_1"/>
    <property type="match status" value="1"/>
</dbReference>
<accession>A0ABP7QP94</accession>
<comment type="cofactor">
    <cofactor evidence="1 5">
        <name>pyridoxal 5'-phosphate</name>
        <dbReference type="ChEBI" id="CHEBI:597326"/>
    </cofactor>
</comment>
<dbReference type="InterPro" id="IPR004839">
    <property type="entry name" value="Aminotransferase_I/II_large"/>
</dbReference>
<dbReference type="InterPro" id="IPR004838">
    <property type="entry name" value="NHTrfase_class1_PyrdxlP-BS"/>
</dbReference>
<dbReference type="SUPFAM" id="SSF53383">
    <property type="entry name" value="PLP-dependent transferases"/>
    <property type="match status" value="1"/>
</dbReference>
<dbReference type="EC" id="2.6.1.-" evidence="5"/>
<dbReference type="Proteomes" id="UP001501747">
    <property type="component" value="Unassembled WGS sequence"/>
</dbReference>
<keyword evidence="2 5" id="KW-0032">Aminotransferase</keyword>
<proteinExistence type="inferred from homology"/>
<keyword evidence="4" id="KW-0663">Pyridoxal phosphate</keyword>
<dbReference type="Gene3D" id="3.40.640.10">
    <property type="entry name" value="Type I PLP-dependent aspartate aminotransferase-like (Major domain)"/>
    <property type="match status" value="1"/>
</dbReference>